<feature type="compositionally biased region" description="Low complexity" evidence="7">
    <location>
        <begin position="180"/>
        <end position="190"/>
    </location>
</feature>
<evidence type="ECO:0000256" key="6">
    <source>
        <dbReference type="ARBA" id="ARBA00023212"/>
    </source>
</evidence>
<feature type="transmembrane region" description="Helical" evidence="8">
    <location>
        <begin position="273"/>
        <end position="294"/>
    </location>
</feature>
<feature type="transmembrane region" description="Helical" evidence="8">
    <location>
        <begin position="116"/>
        <end position="138"/>
    </location>
</feature>
<dbReference type="Proteomes" id="UP000023152">
    <property type="component" value="Unassembled WGS sequence"/>
</dbReference>
<dbReference type="InterPro" id="IPR022780">
    <property type="entry name" value="Dynein_light_int_chain"/>
</dbReference>
<name>X6PAI2_RETFI</name>
<keyword evidence="4" id="KW-0243">Dynein</keyword>
<keyword evidence="8" id="KW-1133">Transmembrane helix</keyword>
<keyword evidence="5" id="KW-0505">Motor protein</keyword>
<evidence type="ECO:0000256" key="5">
    <source>
        <dbReference type="ARBA" id="ARBA00023175"/>
    </source>
</evidence>
<feature type="transmembrane region" description="Helical" evidence="8">
    <location>
        <begin position="210"/>
        <end position="228"/>
    </location>
</feature>
<evidence type="ECO:0000256" key="1">
    <source>
        <dbReference type="ARBA" id="ARBA00004245"/>
    </source>
</evidence>
<evidence type="ECO:0000256" key="3">
    <source>
        <dbReference type="ARBA" id="ARBA00022701"/>
    </source>
</evidence>
<accession>X6PAI2</accession>
<evidence type="ECO:0000313" key="10">
    <source>
        <dbReference type="Proteomes" id="UP000023152"/>
    </source>
</evidence>
<keyword evidence="6" id="KW-0206">Cytoskeleton</keyword>
<keyword evidence="8" id="KW-0812">Transmembrane</keyword>
<keyword evidence="3" id="KW-0493">Microtubule</keyword>
<keyword evidence="2" id="KW-0963">Cytoplasm</keyword>
<evidence type="ECO:0000256" key="7">
    <source>
        <dbReference type="SAM" id="MobiDB-lite"/>
    </source>
</evidence>
<dbReference type="EMBL" id="ASPP01001897">
    <property type="protein sequence ID" value="ETO35166.1"/>
    <property type="molecule type" value="Genomic_DNA"/>
</dbReference>
<dbReference type="Pfam" id="PF05783">
    <property type="entry name" value="DLIC"/>
    <property type="match status" value="1"/>
</dbReference>
<proteinExistence type="predicted"/>
<comment type="subcellular location">
    <subcellularLocation>
        <location evidence="1">Cytoplasm</location>
        <location evidence="1">Cytoskeleton</location>
    </subcellularLocation>
</comment>
<protein>
    <submittedName>
        <fullName evidence="9">Uncharacterized protein</fullName>
    </submittedName>
</protein>
<gene>
    <name evidence="9" type="ORF">RFI_01911</name>
</gene>
<keyword evidence="8" id="KW-0472">Membrane</keyword>
<reference evidence="9 10" key="1">
    <citation type="journal article" date="2013" name="Curr. Biol.">
        <title>The Genome of the Foraminiferan Reticulomyxa filosa.</title>
        <authorList>
            <person name="Glockner G."/>
            <person name="Hulsmann N."/>
            <person name="Schleicher M."/>
            <person name="Noegel A.A."/>
            <person name="Eichinger L."/>
            <person name="Gallinger C."/>
            <person name="Pawlowski J."/>
            <person name="Sierra R."/>
            <person name="Euteneuer U."/>
            <person name="Pillet L."/>
            <person name="Moustafa A."/>
            <person name="Platzer M."/>
            <person name="Groth M."/>
            <person name="Szafranski K."/>
            <person name="Schliwa M."/>
        </authorList>
    </citation>
    <scope>NUCLEOTIDE SEQUENCE [LARGE SCALE GENOMIC DNA]</scope>
</reference>
<comment type="caution">
    <text evidence="9">The sequence shown here is derived from an EMBL/GenBank/DDBJ whole genome shotgun (WGS) entry which is preliminary data.</text>
</comment>
<sequence length="321" mass="36974">MKTLYPAEAQANSQYEILTQYVRLWCLNYAATSFSMGKGLKEQGKRIASYLEHRIFGSAFNRGPSAVVSLTNMKDEFLFIPSGFDSKQILENQANTRSLADPFEKYFPLAKSLSKVWLFFFFCFVLFFFVLAIMRFCILSSNKKFVPQANADSTFLKEMAWALDNAKNKDSSLRSGGSGTTDQTDDSTISADDKRQRDTQAVKRLTSCPYAYSYHILILCHFVFTYSLQGTNKTKEKKIQIYQIKGPKILYQTVGELNYVNIAINNAIIFQQIYIPFLSSFFVCVFAPHTCCYLKTQMRAQTKKDIFSIFYKKLRLPRRFN</sequence>
<feature type="region of interest" description="Disordered" evidence="7">
    <location>
        <begin position="168"/>
        <end position="195"/>
    </location>
</feature>
<evidence type="ECO:0000256" key="2">
    <source>
        <dbReference type="ARBA" id="ARBA00022490"/>
    </source>
</evidence>
<dbReference type="OrthoDB" id="27603at2759"/>
<evidence type="ECO:0000256" key="8">
    <source>
        <dbReference type="SAM" id="Phobius"/>
    </source>
</evidence>
<evidence type="ECO:0000313" key="9">
    <source>
        <dbReference type="EMBL" id="ETO35166.1"/>
    </source>
</evidence>
<dbReference type="GO" id="GO:0030286">
    <property type="term" value="C:dynein complex"/>
    <property type="evidence" value="ECO:0007669"/>
    <property type="project" value="UniProtKB-KW"/>
</dbReference>
<organism evidence="9 10">
    <name type="scientific">Reticulomyxa filosa</name>
    <dbReference type="NCBI Taxonomy" id="46433"/>
    <lineage>
        <taxon>Eukaryota</taxon>
        <taxon>Sar</taxon>
        <taxon>Rhizaria</taxon>
        <taxon>Retaria</taxon>
        <taxon>Foraminifera</taxon>
        <taxon>Monothalamids</taxon>
        <taxon>Reticulomyxidae</taxon>
        <taxon>Reticulomyxa</taxon>
    </lineage>
</organism>
<dbReference type="AlphaFoldDB" id="X6PAI2"/>
<dbReference type="GO" id="GO:0005874">
    <property type="term" value="C:microtubule"/>
    <property type="evidence" value="ECO:0007669"/>
    <property type="project" value="UniProtKB-KW"/>
</dbReference>
<evidence type="ECO:0000256" key="4">
    <source>
        <dbReference type="ARBA" id="ARBA00023017"/>
    </source>
</evidence>
<keyword evidence="10" id="KW-1185">Reference proteome</keyword>